<evidence type="ECO:0000313" key="3">
    <source>
        <dbReference type="Proteomes" id="UP001341281"/>
    </source>
</evidence>
<dbReference type="InterPro" id="IPR025452">
    <property type="entry name" value="DUF4218"/>
</dbReference>
<accession>A0AAQ3PW66</accession>
<dbReference type="AlphaFoldDB" id="A0AAQ3PW66"/>
<keyword evidence="3" id="KW-1185">Reference proteome</keyword>
<dbReference type="EMBL" id="CP144745">
    <property type="protein sequence ID" value="WVZ54007.1"/>
    <property type="molecule type" value="Genomic_DNA"/>
</dbReference>
<dbReference type="Pfam" id="PF13960">
    <property type="entry name" value="DUF4218"/>
    <property type="match status" value="1"/>
</dbReference>
<dbReference type="PANTHER" id="PTHR48258:SF9">
    <property type="entry name" value="OS01G0348150 PROTEIN"/>
    <property type="match status" value="1"/>
</dbReference>
<evidence type="ECO:0000259" key="1">
    <source>
        <dbReference type="Pfam" id="PF13960"/>
    </source>
</evidence>
<organism evidence="2 3">
    <name type="scientific">Paspalum notatum var. saurae</name>
    <dbReference type="NCBI Taxonomy" id="547442"/>
    <lineage>
        <taxon>Eukaryota</taxon>
        <taxon>Viridiplantae</taxon>
        <taxon>Streptophyta</taxon>
        <taxon>Embryophyta</taxon>
        <taxon>Tracheophyta</taxon>
        <taxon>Spermatophyta</taxon>
        <taxon>Magnoliopsida</taxon>
        <taxon>Liliopsida</taxon>
        <taxon>Poales</taxon>
        <taxon>Poaceae</taxon>
        <taxon>PACMAD clade</taxon>
        <taxon>Panicoideae</taxon>
        <taxon>Andropogonodae</taxon>
        <taxon>Paspaleae</taxon>
        <taxon>Paspalinae</taxon>
        <taxon>Paspalum</taxon>
    </lineage>
</organism>
<name>A0AAQ3PW66_PASNO</name>
<feature type="domain" description="DUF4218" evidence="1">
    <location>
        <begin position="49"/>
        <end position="149"/>
    </location>
</feature>
<proteinExistence type="predicted"/>
<protein>
    <recommendedName>
        <fullName evidence="1">DUF4218 domain-containing protein</fullName>
    </recommendedName>
</protein>
<dbReference type="Proteomes" id="UP001341281">
    <property type="component" value="Chromosome 01"/>
</dbReference>
<dbReference type="PANTHER" id="PTHR48258">
    <property type="entry name" value="DUF4218 DOMAIN-CONTAINING PROTEIN-RELATED"/>
    <property type="match status" value="1"/>
</dbReference>
<evidence type="ECO:0000313" key="2">
    <source>
        <dbReference type="EMBL" id="WVZ54007.1"/>
    </source>
</evidence>
<sequence length="552" mass="63607">MKDLSISGYNAHDCHMMLTVFLAVAIRAIKPVYVRMVITRIVYFFNKISRKEIHRDELDSLQEFMAETMAQLEMCFPPSFFDIMPHLMIHMVDQIRALGPIYLHEMWTYERFMSTLNRYVLNRACPEGSMVEAYCIEEIIECCQDYLVDKKGIGLVPSRHTGRLAGKGTKGRKMLIDSGYKEVEAAHVSILHQIEMMAPLIEQHLNIIRAESSGRSEVWVLKEHKKRFSSWLMDQNIEDGTTMDEITLKRLCMGPSAQVTTWQAYDINGYTFYTSAKDRKSQSQNSGIRIEAIDDSTGQQVTYFGIIDDIWELDYGLNIQIPVFRCEWVKHPQGVEVDNYGLTSVDLANVGYKDDPWKQKHIVASGKQSIIGVDGVDDIDAYNGYDNIEFFTDLPTKIQSVEKSLKACPGEMRRFHEWYKWAARLGLRFMTVRIPGHIFHTSGHDQMSIVDFAEFHNMFRLGWVDTTAMTLWCIMQWEIAQKIGDKEVGFLSPEAIAQTNWSSYLKLRDDHPDLANAKTLKERDDIRKAKCKEAKQKVAAYICNSLSYPQSR</sequence>
<reference evidence="2 3" key="1">
    <citation type="submission" date="2024-02" db="EMBL/GenBank/DDBJ databases">
        <title>High-quality chromosome-scale genome assembly of Pensacola bahiagrass (Paspalum notatum Flugge var. saurae).</title>
        <authorList>
            <person name="Vega J.M."/>
            <person name="Podio M."/>
            <person name="Orjuela J."/>
            <person name="Siena L.A."/>
            <person name="Pessino S.C."/>
            <person name="Combes M.C."/>
            <person name="Mariac C."/>
            <person name="Albertini E."/>
            <person name="Pupilli F."/>
            <person name="Ortiz J.P.A."/>
            <person name="Leblanc O."/>
        </authorList>
    </citation>
    <scope>NUCLEOTIDE SEQUENCE [LARGE SCALE GENOMIC DNA]</scope>
    <source>
        <strain evidence="2">R1</strain>
        <tissue evidence="2">Leaf</tissue>
    </source>
</reference>
<gene>
    <name evidence="2" type="ORF">U9M48_004879</name>
</gene>